<sequence>MSGQRNVWILNGMRTPFGSFGGSLATVRATQLGVIAAKAALEKANVEPQDVDNVVFGSVIQTDGGSAYLARHIGLDVGVKQTVPALTVNRLCGSGLQAVVSAAASIQLGESEVALCGGAESMSQSPYVLRQARFGYRMGDAKAVDMLSEILTDCRGDLPMGITAENLAEDYGITRAEQDEFALLSQARAAQAQASGRLAQEIVGVPVHTRKGEMIVDQDEHIRPDTTLEALGKLRPAFRTDGTVTAGNASGINDGAAALLIASDTAVDAHGYQPLARLVSTAVVGVDPSRMGIGPVPAIQLALERAEWSLSDVDLFEVNEAFAAQYLAVEKALQLPRDKTNVNGGAIALGHPVGASGARVLLTLIRELQLRGLKRGVASLCIGGGQGIAVTVERV</sequence>
<dbReference type="EMBL" id="FRAF01000001">
    <property type="protein sequence ID" value="SHJ53499.1"/>
    <property type="molecule type" value="Genomic_DNA"/>
</dbReference>
<gene>
    <name evidence="10" type="ORF">SAMN05443507_101138</name>
</gene>
<dbReference type="InterPro" id="IPR020613">
    <property type="entry name" value="Thiolase_CS"/>
</dbReference>
<dbReference type="Pfam" id="PF00108">
    <property type="entry name" value="Thiolase_N"/>
    <property type="match status" value="1"/>
</dbReference>
<dbReference type="SUPFAM" id="SSF53901">
    <property type="entry name" value="Thiolase-like"/>
    <property type="match status" value="2"/>
</dbReference>
<dbReference type="FunFam" id="3.40.47.10:FF:000010">
    <property type="entry name" value="Acetyl-CoA acetyltransferase (Thiolase)"/>
    <property type="match status" value="1"/>
</dbReference>
<comment type="similarity">
    <text evidence="1 7">Belongs to the thiolase-like superfamily. Thiolase family.</text>
</comment>
<dbReference type="AlphaFoldDB" id="A0A1M6K3F9"/>
<evidence type="ECO:0000256" key="2">
    <source>
        <dbReference type="ARBA" id="ARBA00012705"/>
    </source>
</evidence>
<dbReference type="PANTHER" id="PTHR18919:SF107">
    <property type="entry name" value="ACETYL-COA ACETYLTRANSFERASE, CYTOSOLIC"/>
    <property type="match status" value="1"/>
</dbReference>
<dbReference type="PANTHER" id="PTHR18919">
    <property type="entry name" value="ACETYL-COA C-ACYLTRANSFERASE"/>
    <property type="match status" value="1"/>
</dbReference>
<dbReference type="PROSITE" id="PS00099">
    <property type="entry name" value="THIOLASE_3"/>
    <property type="match status" value="1"/>
</dbReference>
<evidence type="ECO:0000259" key="9">
    <source>
        <dbReference type="Pfam" id="PF02803"/>
    </source>
</evidence>
<evidence type="ECO:0000313" key="11">
    <source>
        <dbReference type="Proteomes" id="UP000184016"/>
    </source>
</evidence>
<keyword evidence="3 7" id="KW-0808">Transferase</keyword>
<dbReference type="CDD" id="cd00751">
    <property type="entry name" value="thiolase"/>
    <property type="match status" value="1"/>
</dbReference>
<dbReference type="InterPro" id="IPR002155">
    <property type="entry name" value="Thiolase"/>
</dbReference>
<dbReference type="STRING" id="1830138.SAMN05443507_101138"/>
<dbReference type="NCBIfam" id="TIGR01930">
    <property type="entry name" value="AcCoA-C-Actrans"/>
    <property type="match status" value="1"/>
</dbReference>
<feature type="domain" description="Thiolase C-terminal" evidence="9">
    <location>
        <begin position="273"/>
        <end position="394"/>
    </location>
</feature>
<evidence type="ECO:0000256" key="4">
    <source>
        <dbReference type="ARBA" id="ARBA00023315"/>
    </source>
</evidence>
<evidence type="ECO:0000256" key="6">
    <source>
        <dbReference type="PIRSR" id="PIRSR000429-1"/>
    </source>
</evidence>
<dbReference type="PROSITE" id="PS00098">
    <property type="entry name" value="THIOLASE_1"/>
    <property type="match status" value="1"/>
</dbReference>
<name>A0A1M6K3F9_9BACL</name>
<evidence type="ECO:0000256" key="3">
    <source>
        <dbReference type="ARBA" id="ARBA00022679"/>
    </source>
</evidence>
<dbReference type="RefSeq" id="WP_072872640.1">
    <property type="nucleotide sequence ID" value="NZ_FRAF01000001.1"/>
</dbReference>
<feature type="active site" description="Proton acceptor" evidence="6">
    <location>
        <position position="351"/>
    </location>
</feature>
<dbReference type="InterPro" id="IPR020616">
    <property type="entry name" value="Thiolase_N"/>
</dbReference>
<evidence type="ECO:0000259" key="8">
    <source>
        <dbReference type="Pfam" id="PF00108"/>
    </source>
</evidence>
<accession>A0A1M6K3F9</accession>
<keyword evidence="4 7" id="KW-0012">Acyltransferase</keyword>
<dbReference type="GO" id="GO:0006635">
    <property type="term" value="P:fatty acid beta-oxidation"/>
    <property type="evidence" value="ECO:0007669"/>
    <property type="project" value="TreeGrafter"/>
</dbReference>
<evidence type="ECO:0000256" key="7">
    <source>
        <dbReference type="RuleBase" id="RU003557"/>
    </source>
</evidence>
<dbReference type="InterPro" id="IPR020610">
    <property type="entry name" value="Thiolase_AS"/>
</dbReference>
<dbReference type="GO" id="GO:0003985">
    <property type="term" value="F:acetyl-CoA C-acetyltransferase activity"/>
    <property type="evidence" value="ECO:0007669"/>
    <property type="project" value="UniProtKB-EC"/>
</dbReference>
<feature type="domain" description="Thiolase N-terminal" evidence="8">
    <location>
        <begin position="7"/>
        <end position="263"/>
    </location>
</feature>
<evidence type="ECO:0000313" key="10">
    <source>
        <dbReference type="EMBL" id="SHJ53499.1"/>
    </source>
</evidence>
<dbReference type="InterPro" id="IPR016039">
    <property type="entry name" value="Thiolase-like"/>
</dbReference>
<dbReference type="InterPro" id="IPR020617">
    <property type="entry name" value="Thiolase_C"/>
</dbReference>
<evidence type="ECO:0000256" key="5">
    <source>
        <dbReference type="ARBA" id="ARBA00030755"/>
    </source>
</evidence>
<protein>
    <recommendedName>
        <fullName evidence="2">acetyl-CoA C-acetyltransferase</fullName>
        <ecNumber evidence="2">2.3.1.9</ecNumber>
    </recommendedName>
    <alternativeName>
        <fullName evidence="5">Acetoacetyl-CoA thiolase</fullName>
    </alternativeName>
</protein>
<dbReference type="EC" id="2.3.1.9" evidence="2"/>
<dbReference type="PROSITE" id="PS00737">
    <property type="entry name" value="THIOLASE_2"/>
    <property type="match status" value="1"/>
</dbReference>
<organism evidence="10 11">
    <name type="scientific">Alicyclobacillus tolerans</name>
    <dbReference type="NCBI Taxonomy" id="90970"/>
    <lineage>
        <taxon>Bacteria</taxon>
        <taxon>Bacillati</taxon>
        <taxon>Bacillota</taxon>
        <taxon>Bacilli</taxon>
        <taxon>Bacillales</taxon>
        <taxon>Alicyclobacillaceae</taxon>
        <taxon>Alicyclobacillus</taxon>
    </lineage>
</organism>
<dbReference type="Gene3D" id="3.40.47.10">
    <property type="match status" value="2"/>
</dbReference>
<dbReference type="PIRSF" id="PIRSF000429">
    <property type="entry name" value="Ac-CoA_Ac_transf"/>
    <property type="match status" value="1"/>
</dbReference>
<keyword evidence="11" id="KW-1185">Reference proteome</keyword>
<evidence type="ECO:0000256" key="1">
    <source>
        <dbReference type="ARBA" id="ARBA00010982"/>
    </source>
</evidence>
<proteinExistence type="inferred from homology"/>
<dbReference type="Proteomes" id="UP000184016">
    <property type="component" value="Unassembled WGS sequence"/>
</dbReference>
<dbReference type="InterPro" id="IPR020615">
    <property type="entry name" value="Thiolase_acyl_enz_int_AS"/>
</dbReference>
<reference evidence="11" key="1">
    <citation type="submission" date="2016-11" db="EMBL/GenBank/DDBJ databases">
        <authorList>
            <person name="Varghese N."/>
            <person name="Submissions S."/>
        </authorList>
    </citation>
    <scope>NUCLEOTIDE SEQUENCE [LARGE SCALE GENOMIC DNA]</scope>
    <source>
        <strain evidence="11">USBA-503</strain>
    </source>
</reference>
<dbReference type="OrthoDB" id="2379477at2"/>
<feature type="active site" description="Proton acceptor" evidence="6">
    <location>
        <position position="381"/>
    </location>
</feature>
<dbReference type="Pfam" id="PF02803">
    <property type="entry name" value="Thiolase_C"/>
    <property type="match status" value="1"/>
</dbReference>
<feature type="active site" description="Acyl-thioester intermediate" evidence="6">
    <location>
        <position position="92"/>
    </location>
</feature>